<accession>A0A7C5LYW4</accession>
<comment type="caution">
    <text evidence="1">The sequence shown here is derived from an EMBL/GenBank/DDBJ whole genome shotgun (WGS) entry which is preliminary data.</text>
</comment>
<organism evidence="1">
    <name type="scientific">Hellea balneolensis</name>
    <dbReference type="NCBI Taxonomy" id="287478"/>
    <lineage>
        <taxon>Bacteria</taxon>
        <taxon>Pseudomonadati</taxon>
        <taxon>Pseudomonadota</taxon>
        <taxon>Alphaproteobacteria</taxon>
        <taxon>Maricaulales</taxon>
        <taxon>Robiginitomaculaceae</taxon>
        <taxon>Hellea</taxon>
    </lineage>
</organism>
<proteinExistence type="predicted"/>
<dbReference type="Gene3D" id="2.40.10.270">
    <property type="entry name" value="Bacteriophage SPP1 head-tail adaptor protein"/>
    <property type="match status" value="1"/>
</dbReference>
<reference evidence="1" key="1">
    <citation type="journal article" date="2020" name="mSystems">
        <title>Genome- and Community-Level Interaction Insights into Carbon Utilization and Element Cycling Functions of Hydrothermarchaeota in Hydrothermal Sediment.</title>
        <authorList>
            <person name="Zhou Z."/>
            <person name="Liu Y."/>
            <person name="Xu W."/>
            <person name="Pan J."/>
            <person name="Luo Z.H."/>
            <person name="Li M."/>
        </authorList>
    </citation>
    <scope>NUCLEOTIDE SEQUENCE [LARGE SCALE GENOMIC DNA]</scope>
    <source>
        <strain evidence="1">HyVt-485</strain>
    </source>
</reference>
<protein>
    <submittedName>
        <fullName evidence="1">Head-tail adaptor protein</fullName>
    </submittedName>
</protein>
<dbReference type="InterPro" id="IPR038666">
    <property type="entry name" value="SSP1_head-tail_sf"/>
</dbReference>
<dbReference type="EMBL" id="DRMJ01000035">
    <property type="protein sequence ID" value="HHL42108.1"/>
    <property type="molecule type" value="Genomic_DNA"/>
</dbReference>
<dbReference type="InterPro" id="IPR008767">
    <property type="entry name" value="Phage_SPP1_head-tail_adaptor"/>
</dbReference>
<evidence type="ECO:0000313" key="1">
    <source>
        <dbReference type="EMBL" id="HHL42108.1"/>
    </source>
</evidence>
<dbReference type="NCBIfam" id="TIGR01563">
    <property type="entry name" value="gp16_SPP1"/>
    <property type="match status" value="1"/>
</dbReference>
<gene>
    <name evidence="1" type="ORF">ENJ42_00690</name>
</gene>
<name>A0A7C5LYW4_9PROT</name>
<dbReference type="AlphaFoldDB" id="A0A7C5LYW4"/>
<dbReference type="Proteomes" id="UP000885830">
    <property type="component" value="Unassembled WGS sequence"/>
</dbReference>
<sequence length="109" mass="12707">MGAAMIGNLRTRITIQIADTLQDDLGGVQTNWLHYARVWAHINPQAVSERLESGRLVITRSYKVIIRWQRNFPERARLVFEDKILRVLSASDPDLRRERLHLICAEEEQ</sequence>
<dbReference type="Pfam" id="PF05521">
    <property type="entry name" value="Phage_HCP"/>
    <property type="match status" value="1"/>
</dbReference>